<feature type="region of interest" description="Disordered" evidence="1">
    <location>
        <begin position="752"/>
        <end position="789"/>
    </location>
</feature>
<dbReference type="EMBL" id="JAEHOE010000019">
    <property type="protein sequence ID" value="KAG2496453.1"/>
    <property type="molecule type" value="Genomic_DNA"/>
</dbReference>
<dbReference type="OrthoDB" id="2017000at2759"/>
<protein>
    <recommendedName>
        <fullName evidence="5">AB hydrolase-1 domain-containing protein</fullName>
    </recommendedName>
</protein>
<feature type="region of interest" description="Disordered" evidence="1">
    <location>
        <begin position="419"/>
        <end position="445"/>
    </location>
</feature>
<reference evidence="3" key="1">
    <citation type="journal article" date="2020" name="bioRxiv">
        <title>Comparative genomics of Chlamydomonas.</title>
        <authorList>
            <person name="Craig R.J."/>
            <person name="Hasan A.R."/>
            <person name="Ness R.W."/>
            <person name="Keightley P.D."/>
        </authorList>
    </citation>
    <scope>NUCLEOTIDE SEQUENCE</scope>
    <source>
        <strain evidence="3">CCAP 11/70</strain>
    </source>
</reference>
<accession>A0A836C298</accession>
<dbReference type="AlphaFoldDB" id="A0A836C298"/>
<feature type="region of interest" description="Disordered" evidence="1">
    <location>
        <begin position="185"/>
        <end position="207"/>
    </location>
</feature>
<evidence type="ECO:0000256" key="1">
    <source>
        <dbReference type="SAM" id="MobiDB-lite"/>
    </source>
</evidence>
<evidence type="ECO:0008006" key="5">
    <source>
        <dbReference type="Google" id="ProtNLM"/>
    </source>
</evidence>
<comment type="caution">
    <text evidence="3">The sequence shown here is derived from an EMBL/GenBank/DDBJ whole genome shotgun (WGS) entry which is preliminary data.</text>
</comment>
<proteinExistence type="predicted"/>
<feature type="region of interest" description="Disordered" evidence="1">
    <location>
        <begin position="665"/>
        <end position="687"/>
    </location>
</feature>
<name>A0A836C298_9CHLO</name>
<feature type="compositionally biased region" description="Low complexity" evidence="1">
    <location>
        <begin position="421"/>
        <end position="431"/>
    </location>
</feature>
<dbReference type="InterPro" id="IPR029058">
    <property type="entry name" value="AB_hydrolase_fold"/>
</dbReference>
<dbReference type="Gene3D" id="3.40.50.1820">
    <property type="entry name" value="alpha/beta hydrolase"/>
    <property type="match status" value="1"/>
</dbReference>
<keyword evidence="2" id="KW-0732">Signal</keyword>
<evidence type="ECO:0000313" key="3">
    <source>
        <dbReference type="EMBL" id="KAG2496453.1"/>
    </source>
</evidence>
<dbReference type="PANTHER" id="PTHR37471:SF1">
    <property type="entry name" value="AB HYDROLASE-1 DOMAIN-CONTAINING PROTEIN"/>
    <property type="match status" value="1"/>
</dbReference>
<gene>
    <name evidence="3" type="ORF">HYH03_005677</name>
</gene>
<sequence>MQRWTLDTASLVSFALVVAASAALPTPVALGLAAAEVAFAASLALRFSAHGAPRSPTGARRWLLPLLGGWRASGEGSGDGDALDSELHPEHIASKLLDEKEGHLPLLRGGHLLCQWFHGLTGPHQLQPAHVTQLLSFLTTGHLAVHAAAAATHLPAGPALPYAAHPQLHSWAARLMQMLHLAHSMQDEELEPETSATPTSSLDEDHAPAAAAAASAAAAAAASPAKLFAASADPLAASYRPLAFYLLTEAIAAASHLALTALGFACHATPSRAASVYVWSPPGGADQEDEEPLVFLHGIGLGLAPYIRLLGRLVAAVAGRRRVFAVQYKHVSMRLTSRIPAPHEVASDVAAFLVARGVKSASLLAHSYGTLIASALVKLAAASPAAPAVSRLTLVDPVCFAMFLPHLVRNAIYQQPVEPTPSASAPASSPAGSPPASPSSPRGGSLARSVLKGLVTAEFHCSVALRRRLDWARVNLWPSELPAACSVVLSGRDNLVPVQEIREILANRASMLGPSVPHPTVLYNAELGHGGFLINAEWQEAVVAAAVPGAAPAAAPEPAATAAAAAAAATAELEAVLAAARVPPPAPALSSLPAPLAAPVAAAGALALVLTMILGRGDASHLGAASDALSSGGDAGSGVGSLWGGAWAPLEALLALVGGLGAGQAQKHGQGLGHGPKLSPRRRPRRRQPAAACEQLCGCHTPCPAPDLCVAAIASAVATAAGAGPGPSTAAAPAAPVAAVGGSASPGFRARAFVPSPRPRPVSPAPRRRSVVTGPSGPTGVLTPSLAALRSARATRPSAVYSQLRR</sequence>
<evidence type="ECO:0000313" key="4">
    <source>
        <dbReference type="Proteomes" id="UP000612055"/>
    </source>
</evidence>
<organism evidence="3 4">
    <name type="scientific">Edaphochlamys debaryana</name>
    <dbReference type="NCBI Taxonomy" id="47281"/>
    <lineage>
        <taxon>Eukaryota</taxon>
        <taxon>Viridiplantae</taxon>
        <taxon>Chlorophyta</taxon>
        <taxon>core chlorophytes</taxon>
        <taxon>Chlorophyceae</taxon>
        <taxon>CS clade</taxon>
        <taxon>Chlamydomonadales</taxon>
        <taxon>Chlamydomonadales incertae sedis</taxon>
        <taxon>Edaphochlamys</taxon>
    </lineage>
</organism>
<dbReference type="PANTHER" id="PTHR37471">
    <property type="entry name" value="UNNAMED PRODUCT"/>
    <property type="match status" value="1"/>
</dbReference>
<dbReference type="Proteomes" id="UP000612055">
    <property type="component" value="Unassembled WGS sequence"/>
</dbReference>
<keyword evidence="4" id="KW-1185">Reference proteome</keyword>
<evidence type="ECO:0000256" key="2">
    <source>
        <dbReference type="SAM" id="SignalP"/>
    </source>
</evidence>
<feature type="chain" id="PRO_5032895509" description="AB hydrolase-1 domain-containing protein" evidence="2">
    <location>
        <begin position="23"/>
        <end position="806"/>
    </location>
</feature>
<dbReference type="SUPFAM" id="SSF53474">
    <property type="entry name" value="alpha/beta-Hydrolases"/>
    <property type="match status" value="1"/>
</dbReference>
<feature type="signal peptide" evidence="2">
    <location>
        <begin position="1"/>
        <end position="22"/>
    </location>
</feature>